<organism evidence="1 2">
    <name type="scientific">Solanum commersonii</name>
    <name type="common">Commerson's wild potato</name>
    <name type="synonym">Commerson's nightshade</name>
    <dbReference type="NCBI Taxonomy" id="4109"/>
    <lineage>
        <taxon>Eukaryota</taxon>
        <taxon>Viridiplantae</taxon>
        <taxon>Streptophyta</taxon>
        <taxon>Embryophyta</taxon>
        <taxon>Tracheophyta</taxon>
        <taxon>Spermatophyta</taxon>
        <taxon>Magnoliopsida</taxon>
        <taxon>eudicotyledons</taxon>
        <taxon>Gunneridae</taxon>
        <taxon>Pentapetalae</taxon>
        <taxon>asterids</taxon>
        <taxon>lamiids</taxon>
        <taxon>Solanales</taxon>
        <taxon>Solanaceae</taxon>
        <taxon>Solanoideae</taxon>
        <taxon>Solaneae</taxon>
        <taxon>Solanum</taxon>
    </lineage>
</organism>
<dbReference type="AlphaFoldDB" id="A0A9J5Z397"/>
<dbReference type="OrthoDB" id="1305196at2759"/>
<keyword evidence="2" id="KW-1185">Reference proteome</keyword>
<sequence length="86" mass="9914">MQRYPLSGEKYSPNKVWVIQHTRKSASGERVWLDSQSQQIHRSGYVHGKGYGKKSLKKAQIQHADIKASVSSTMKSMRQEMQAYME</sequence>
<dbReference type="Proteomes" id="UP000824120">
    <property type="component" value="Chromosome 5"/>
</dbReference>
<proteinExistence type="predicted"/>
<dbReference type="EMBL" id="JACXVP010000005">
    <property type="protein sequence ID" value="KAG5606359.1"/>
    <property type="molecule type" value="Genomic_DNA"/>
</dbReference>
<name>A0A9J5Z397_SOLCO</name>
<evidence type="ECO:0000313" key="2">
    <source>
        <dbReference type="Proteomes" id="UP000824120"/>
    </source>
</evidence>
<comment type="caution">
    <text evidence="1">The sequence shown here is derived from an EMBL/GenBank/DDBJ whole genome shotgun (WGS) entry which is preliminary data.</text>
</comment>
<protein>
    <submittedName>
        <fullName evidence="1">Uncharacterized protein</fullName>
    </submittedName>
</protein>
<reference evidence="1 2" key="1">
    <citation type="submission" date="2020-09" db="EMBL/GenBank/DDBJ databases">
        <title>De no assembly of potato wild relative species, Solanum commersonii.</title>
        <authorList>
            <person name="Cho K."/>
        </authorList>
    </citation>
    <scope>NUCLEOTIDE SEQUENCE [LARGE SCALE GENOMIC DNA]</scope>
    <source>
        <strain evidence="1">LZ3.2</strain>
        <tissue evidence="1">Leaf</tissue>
    </source>
</reference>
<accession>A0A9J5Z397</accession>
<evidence type="ECO:0000313" key="1">
    <source>
        <dbReference type="EMBL" id="KAG5606359.1"/>
    </source>
</evidence>
<gene>
    <name evidence="1" type="ORF">H5410_027851</name>
</gene>